<dbReference type="AlphaFoldDB" id="A0A9P1DU77"/>
<evidence type="ECO:0000313" key="3">
    <source>
        <dbReference type="EMBL" id="CAL4803697.1"/>
    </source>
</evidence>
<accession>A0A9P1DU77</accession>
<evidence type="ECO:0000313" key="2">
    <source>
        <dbReference type="EMBL" id="CAI4016385.1"/>
    </source>
</evidence>
<evidence type="ECO:0000313" key="4">
    <source>
        <dbReference type="Proteomes" id="UP001152797"/>
    </source>
</evidence>
<gene>
    <name evidence="2" type="ORF">C1SCF055_LOCUS41132</name>
</gene>
<comment type="caution">
    <text evidence="2">The sequence shown here is derived from an EMBL/GenBank/DDBJ whole genome shotgun (WGS) entry which is preliminary data.</text>
</comment>
<dbReference type="OrthoDB" id="10337036at2759"/>
<feature type="region of interest" description="Disordered" evidence="1">
    <location>
        <begin position="131"/>
        <end position="256"/>
    </location>
</feature>
<organism evidence="2">
    <name type="scientific">Cladocopium goreaui</name>
    <dbReference type="NCBI Taxonomy" id="2562237"/>
    <lineage>
        <taxon>Eukaryota</taxon>
        <taxon>Sar</taxon>
        <taxon>Alveolata</taxon>
        <taxon>Dinophyceae</taxon>
        <taxon>Suessiales</taxon>
        <taxon>Symbiodiniaceae</taxon>
        <taxon>Cladocopium</taxon>
    </lineage>
</organism>
<feature type="compositionally biased region" description="Polar residues" evidence="1">
    <location>
        <begin position="211"/>
        <end position="223"/>
    </location>
</feature>
<protein>
    <submittedName>
        <fullName evidence="2">Uncharacterized protein</fullName>
    </submittedName>
</protein>
<keyword evidence="4" id="KW-1185">Reference proteome</keyword>
<sequence length="256" mass="27018">MVLEELPGGYNEKSMTEGLEPREQPEAVKELALRRAEVLLSLENWCQALKNVENLPQAQDAESELKESFHEKLQSRLRDALFLDICNVLSFPSSSPKPVAAVAPLASRPAATPGTPTTPVKISSRQISKSAGLMMTPRTSGSGRLVAAPRTGGALTSREPLTSRRSLNGALSSAVASSLTPRRPGGSLSLSKSARPATSTSAPKSARPSLRTANVADTASARQFQMPAFAGVVRRAGSPRGSPTASERGRFGSTSR</sequence>
<feature type="compositionally biased region" description="Polar residues" evidence="1">
    <location>
        <begin position="188"/>
        <end position="203"/>
    </location>
</feature>
<reference evidence="3 4" key="2">
    <citation type="submission" date="2024-05" db="EMBL/GenBank/DDBJ databases">
        <authorList>
            <person name="Chen Y."/>
            <person name="Shah S."/>
            <person name="Dougan E. K."/>
            <person name="Thang M."/>
            <person name="Chan C."/>
        </authorList>
    </citation>
    <scope>NUCLEOTIDE SEQUENCE [LARGE SCALE GENOMIC DNA]</scope>
</reference>
<dbReference type="EMBL" id="CAMXCT020006581">
    <property type="protein sequence ID" value="CAL1169760.1"/>
    <property type="molecule type" value="Genomic_DNA"/>
</dbReference>
<dbReference type="Proteomes" id="UP001152797">
    <property type="component" value="Unassembled WGS sequence"/>
</dbReference>
<dbReference type="EMBL" id="CAMXCT030006581">
    <property type="protein sequence ID" value="CAL4803697.1"/>
    <property type="molecule type" value="Genomic_DNA"/>
</dbReference>
<proteinExistence type="predicted"/>
<name>A0A9P1DU77_9DINO</name>
<dbReference type="EMBL" id="CAMXCT010006581">
    <property type="protein sequence ID" value="CAI4016385.1"/>
    <property type="molecule type" value="Genomic_DNA"/>
</dbReference>
<reference evidence="2" key="1">
    <citation type="submission" date="2022-10" db="EMBL/GenBank/DDBJ databases">
        <authorList>
            <person name="Chen Y."/>
            <person name="Dougan E. K."/>
            <person name="Chan C."/>
            <person name="Rhodes N."/>
            <person name="Thang M."/>
        </authorList>
    </citation>
    <scope>NUCLEOTIDE SEQUENCE</scope>
</reference>
<feature type="region of interest" description="Disordered" evidence="1">
    <location>
        <begin position="1"/>
        <end position="23"/>
    </location>
</feature>
<feature type="compositionally biased region" description="Polar residues" evidence="1">
    <location>
        <begin position="159"/>
        <end position="180"/>
    </location>
</feature>
<evidence type="ECO:0000256" key="1">
    <source>
        <dbReference type="SAM" id="MobiDB-lite"/>
    </source>
</evidence>